<sequence length="174" mass="18897">MKVTRDTPNQLIIANTPWFIGITLVIFILAFVGPGIFLMSTGGEGIWFGLIFALGGGGLGFGAFCVFVRRVQIILDRHKDSILIRRQSVFGYEAVEHKLSNLSHAEIESTTSRGKNGTSTLYRPVLVLEKGMSAGRHPIVEAFSSGSGSHRLAEAVNDWLPSKPGQDRRAVGTN</sequence>
<accession>A0AA90YT82</accession>
<dbReference type="EMBL" id="WVRA01000003">
    <property type="protein sequence ID" value="NOE18526.1"/>
    <property type="molecule type" value="Genomic_DNA"/>
</dbReference>
<dbReference type="Proteomes" id="UP000597886">
    <property type="component" value="Unassembled WGS sequence"/>
</dbReference>
<evidence type="ECO:0000313" key="2">
    <source>
        <dbReference type="EMBL" id="NOE18526.1"/>
    </source>
</evidence>
<reference evidence="2" key="1">
    <citation type="submission" date="2019-12" db="EMBL/GenBank/DDBJ databases">
        <title>Ruegeria JWLKs population differentiation of coral mucus and skeleton niches.</title>
        <authorList>
            <person name="Luo D."/>
        </authorList>
    </citation>
    <scope>NUCLEOTIDE SEQUENCE</scope>
    <source>
        <strain evidence="2">HKCCD6181</strain>
    </source>
</reference>
<protein>
    <submittedName>
        <fullName evidence="2">Uncharacterized protein</fullName>
    </submittedName>
</protein>
<dbReference type="RefSeq" id="WP_171329947.1">
    <property type="nucleotide sequence ID" value="NZ_WVRA01000003.1"/>
</dbReference>
<keyword evidence="1" id="KW-1133">Transmembrane helix</keyword>
<feature type="transmembrane region" description="Helical" evidence="1">
    <location>
        <begin position="45"/>
        <end position="68"/>
    </location>
</feature>
<organism evidence="2 3">
    <name type="scientific">Ruegeria atlantica</name>
    <dbReference type="NCBI Taxonomy" id="81569"/>
    <lineage>
        <taxon>Bacteria</taxon>
        <taxon>Pseudomonadati</taxon>
        <taxon>Pseudomonadota</taxon>
        <taxon>Alphaproteobacteria</taxon>
        <taxon>Rhodobacterales</taxon>
        <taxon>Roseobacteraceae</taxon>
        <taxon>Ruegeria</taxon>
    </lineage>
</organism>
<dbReference type="AlphaFoldDB" id="A0AA90YT82"/>
<name>A0AA90YT82_9RHOB</name>
<keyword evidence="1" id="KW-0472">Membrane</keyword>
<evidence type="ECO:0000256" key="1">
    <source>
        <dbReference type="SAM" id="Phobius"/>
    </source>
</evidence>
<feature type="transmembrane region" description="Helical" evidence="1">
    <location>
        <begin position="12"/>
        <end position="39"/>
    </location>
</feature>
<comment type="caution">
    <text evidence="2">The sequence shown here is derived from an EMBL/GenBank/DDBJ whole genome shotgun (WGS) entry which is preliminary data.</text>
</comment>
<keyword evidence="1" id="KW-0812">Transmembrane</keyword>
<gene>
    <name evidence="2" type="ORF">GS634_10410</name>
</gene>
<evidence type="ECO:0000313" key="3">
    <source>
        <dbReference type="Proteomes" id="UP000597886"/>
    </source>
</evidence>
<proteinExistence type="predicted"/>